<protein>
    <submittedName>
        <fullName evidence="4">Uncharacterized protein, isoform C</fullName>
    </submittedName>
</protein>
<reference evidence="4 5" key="1">
    <citation type="journal article" date="2007" name="Nature">
        <title>Evolution of genes and genomes on the Drosophila phylogeny.</title>
        <authorList>
            <consortium name="Drosophila 12 Genomes Consortium"/>
            <person name="Clark A.G."/>
            <person name="Eisen M.B."/>
            <person name="Smith D.R."/>
            <person name="Bergman C.M."/>
            <person name="Oliver B."/>
            <person name="Markow T.A."/>
            <person name="Kaufman T.C."/>
            <person name="Kellis M."/>
            <person name="Gelbart W."/>
            <person name="Iyer V.N."/>
            <person name="Pollard D.A."/>
            <person name="Sackton T.B."/>
            <person name="Larracuente A.M."/>
            <person name="Singh N.D."/>
            <person name="Abad J.P."/>
            <person name="Abt D.N."/>
            <person name="Adryan B."/>
            <person name="Aguade M."/>
            <person name="Akashi H."/>
            <person name="Anderson W.W."/>
            <person name="Aquadro C.F."/>
            <person name="Ardell D.H."/>
            <person name="Arguello R."/>
            <person name="Artieri C.G."/>
            <person name="Barbash D.A."/>
            <person name="Barker D."/>
            <person name="Barsanti P."/>
            <person name="Batterham P."/>
            <person name="Batzoglou S."/>
            <person name="Begun D."/>
            <person name="Bhutkar A."/>
            <person name="Blanco E."/>
            <person name="Bosak S.A."/>
            <person name="Bradley R.K."/>
            <person name="Brand A.D."/>
            <person name="Brent M.R."/>
            <person name="Brooks A.N."/>
            <person name="Brown R.H."/>
            <person name="Butlin R.K."/>
            <person name="Caggese C."/>
            <person name="Calvi B.R."/>
            <person name="Bernardo de Carvalho A."/>
            <person name="Caspi A."/>
            <person name="Castrezana S."/>
            <person name="Celniker S.E."/>
            <person name="Chang J.L."/>
            <person name="Chapple C."/>
            <person name="Chatterji S."/>
            <person name="Chinwalla A."/>
            <person name="Civetta A."/>
            <person name="Clifton S.W."/>
            <person name="Comeron J.M."/>
            <person name="Costello J.C."/>
            <person name="Coyne J.A."/>
            <person name="Daub J."/>
            <person name="David R.G."/>
            <person name="Delcher A.L."/>
            <person name="Delehaunty K."/>
            <person name="Do C.B."/>
            <person name="Ebling H."/>
            <person name="Edwards K."/>
            <person name="Eickbush T."/>
            <person name="Evans J.D."/>
            <person name="Filipski A."/>
            <person name="Findeiss S."/>
            <person name="Freyhult E."/>
            <person name="Fulton L."/>
            <person name="Fulton R."/>
            <person name="Garcia A.C."/>
            <person name="Gardiner A."/>
            <person name="Garfield D.A."/>
            <person name="Garvin B.E."/>
            <person name="Gibson G."/>
            <person name="Gilbert D."/>
            <person name="Gnerre S."/>
            <person name="Godfrey J."/>
            <person name="Good R."/>
            <person name="Gotea V."/>
            <person name="Gravely B."/>
            <person name="Greenberg A.J."/>
            <person name="Griffiths-Jones S."/>
            <person name="Gross S."/>
            <person name="Guigo R."/>
            <person name="Gustafson E.A."/>
            <person name="Haerty W."/>
            <person name="Hahn M.W."/>
            <person name="Halligan D.L."/>
            <person name="Halpern A.L."/>
            <person name="Halter G.M."/>
            <person name="Han M.V."/>
            <person name="Heger A."/>
            <person name="Hillier L."/>
            <person name="Hinrichs A.S."/>
            <person name="Holmes I."/>
            <person name="Hoskins R.A."/>
            <person name="Hubisz M.J."/>
            <person name="Hultmark D."/>
            <person name="Huntley M.A."/>
            <person name="Jaffe D.B."/>
            <person name="Jagadeeshan S."/>
            <person name="Jeck W.R."/>
            <person name="Johnson J."/>
            <person name="Jones C.D."/>
            <person name="Jordan W.C."/>
            <person name="Karpen G.H."/>
            <person name="Kataoka E."/>
            <person name="Keightley P.D."/>
            <person name="Kheradpour P."/>
            <person name="Kirkness E.F."/>
            <person name="Koerich L.B."/>
            <person name="Kristiansen K."/>
            <person name="Kudrna D."/>
            <person name="Kulathinal R.J."/>
            <person name="Kumar S."/>
            <person name="Kwok R."/>
            <person name="Lander E."/>
            <person name="Langley C.H."/>
            <person name="Lapoint R."/>
            <person name="Lazzaro B.P."/>
            <person name="Lee S.J."/>
            <person name="Levesque L."/>
            <person name="Li R."/>
            <person name="Lin C.F."/>
            <person name="Lin M.F."/>
            <person name="Lindblad-Toh K."/>
            <person name="Llopart A."/>
            <person name="Long M."/>
            <person name="Low L."/>
            <person name="Lozovsky E."/>
            <person name="Lu J."/>
            <person name="Luo M."/>
            <person name="Machado C.A."/>
            <person name="Makalowski W."/>
            <person name="Marzo M."/>
            <person name="Matsuda M."/>
            <person name="Matzkin L."/>
            <person name="McAllister B."/>
            <person name="McBride C.S."/>
            <person name="McKernan B."/>
            <person name="McKernan K."/>
            <person name="Mendez-Lago M."/>
            <person name="Minx P."/>
            <person name="Mollenhauer M.U."/>
            <person name="Montooth K."/>
            <person name="Mount S.M."/>
            <person name="Mu X."/>
            <person name="Myers E."/>
            <person name="Negre B."/>
            <person name="Newfeld S."/>
            <person name="Nielsen R."/>
            <person name="Noor M.A."/>
            <person name="O'Grady P."/>
            <person name="Pachter L."/>
            <person name="Papaceit M."/>
            <person name="Parisi M.J."/>
            <person name="Parisi M."/>
            <person name="Parts L."/>
            <person name="Pedersen J.S."/>
            <person name="Pesole G."/>
            <person name="Phillippy A.M."/>
            <person name="Ponting C.P."/>
            <person name="Pop M."/>
            <person name="Porcelli D."/>
            <person name="Powell J.R."/>
            <person name="Prohaska S."/>
            <person name="Pruitt K."/>
            <person name="Puig M."/>
            <person name="Quesneville H."/>
            <person name="Ram K.R."/>
            <person name="Rand D."/>
            <person name="Rasmussen M.D."/>
            <person name="Reed L.K."/>
            <person name="Reenan R."/>
            <person name="Reily A."/>
            <person name="Remington K.A."/>
            <person name="Rieger T.T."/>
            <person name="Ritchie M.G."/>
            <person name="Robin C."/>
            <person name="Rogers Y.H."/>
            <person name="Rohde C."/>
            <person name="Rozas J."/>
            <person name="Rubenfield M.J."/>
            <person name="Ruiz A."/>
            <person name="Russo S."/>
            <person name="Salzberg S.L."/>
            <person name="Sanchez-Gracia A."/>
            <person name="Saranga D.J."/>
            <person name="Sato H."/>
            <person name="Schaeffer S.W."/>
            <person name="Schatz M.C."/>
            <person name="Schlenke T."/>
            <person name="Schwartz R."/>
            <person name="Segarra C."/>
            <person name="Singh R.S."/>
            <person name="Sirot L."/>
            <person name="Sirota M."/>
            <person name="Sisneros N.B."/>
            <person name="Smith C.D."/>
            <person name="Smith T.F."/>
            <person name="Spieth J."/>
            <person name="Stage D.E."/>
            <person name="Stark A."/>
            <person name="Stephan W."/>
            <person name="Strausberg R.L."/>
            <person name="Strempel S."/>
            <person name="Sturgill D."/>
            <person name="Sutton G."/>
            <person name="Sutton G.G."/>
            <person name="Tao W."/>
            <person name="Teichmann S."/>
            <person name="Tobari Y.N."/>
            <person name="Tomimura Y."/>
            <person name="Tsolas J.M."/>
            <person name="Valente V.L."/>
            <person name="Venter E."/>
            <person name="Venter J.C."/>
            <person name="Vicario S."/>
            <person name="Vieira F.G."/>
            <person name="Vilella A.J."/>
            <person name="Villasante A."/>
            <person name="Walenz B."/>
            <person name="Wang J."/>
            <person name="Wasserman M."/>
            <person name="Watts T."/>
            <person name="Wilson D."/>
            <person name="Wilson R.K."/>
            <person name="Wing R.A."/>
            <person name="Wolfner M.F."/>
            <person name="Wong A."/>
            <person name="Wong G.K."/>
            <person name="Wu C.I."/>
            <person name="Wu G."/>
            <person name="Yamamoto D."/>
            <person name="Yang H.P."/>
            <person name="Yang S.P."/>
            <person name="Yorke J.A."/>
            <person name="Yoshida K."/>
            <person name="Zdobnov E."/>
            <person name="Zhang P."/>
            <person name="Zhang Y."/>
            <person name="Zimin A.V."/>
            <person name="Baldwin J."/>
            <person name="Abdouelleil A."/>
            <person name="Abdulkadir J."/>
            <person name="Abebe A."/>
            <person name="Abera B."/>
            <person name="Abreu J."/>
            <person name="Acer S.C."/>
            <person name="Aftuck L."/>
            <person name="Alexander A."/>
            <person name="An P."/>
            <person name="Anderson E."/>
            <person name="Anderson S."/>
            <person name="Arachi H."/>
            <person name="Azer M."/>
            <person name="Bachantsang P."/>
            <person name="Barry A."/>
            <person name="Bayul T."/>
            <person name="Berlin A."/>
            <person name="Bessette D."/>
            <person name="Bloom T."/>
            <person name="Blye J."/>
            <person name="Boguslavskiy L."/>
            <person name="Bonnet C."/>
            <person name="Boukhgalter B."/>
            <person name="Bourzgui I."/>
            <person name="Brown A."/>
            <person name="Cahill P."/>
            <person name="Channer S."/>
            <person name="Cheshatsang Y."/>
            <person name="Chuda L."/>
            <person name="Citroen M."/>
            <person name="Collymore A."/>
            <person name="Cooke P."/>
            <person name="Costello M."/>
            <person name="D'Aco K."/>
            <person name="Daza R."/>
            <person name="De Haan G."/>
            <person name="DeGray S."/>
            <person name="DeMaso C."/>
            <person name="Dhargay N."/>
            <person name="Dooley K."/>
            <person name="Dooley E."/>
            <person name="Doricent M."/>
            <person name="Dorje P."/>
            <person name="Dorjee K."/>
            <person name="Dupes A."/>
            <person name="Elong R."/>
            <person name="Falk J."/>
            <person name="Farina A."/>
            <person name="Faro S."/>
            <person name="Ferguson D."/>
            <person name="Fisher S."/>
            <person name="Foley C.D."/>
            <person name="Franke A."/>
            <person name="Friedrich D."/>
            <person name="Gadbois L."/>
            <person name="Gearin G."/>
            <person name="Gearin C.R."/>
            <person name="Giannoukos G."/>
            <person name="Goode T."/>
            <person name="Graham J."/>
            <person name="Grandbois E."/>
            <person name="Grewal S."/>
            <person name="Gyaltsen K."/>
            <person name="Hafez N."/>
            <person name="Hagos B."/>
            <person name="Hall J."/>
            <person name="Henson C."/>
            <person name="Hollinger A."/>
            <person name="Honan T."/>
            <person name="Huard M.D."/>
            <person name="Hughes L."/>
            <person name="Hurhula B."/>
            <person name="Husby M.E."/>
            <person name="Kamat A."/>
            <person name="Kanga B."/>
            <person name="Kashin S."/>
            <person name="Khazanovich D."/>
            <person name="Kisner P."/>
            <person name="Lance K."/>
            <person name="Lara M."/>
            <person name="Lee W."/>
            <person name="Lennon N."/>
            <person name="Letendre F."/>
            <person name="LeVine R."/>
            <person name="Lipovsky A."/>
            <person name="Liu X."/>
            <person name="Liu J."/>
            <person name="Liu S."/>
            <person name="Lokyitsang T."/>
            <person name="Lokyitsang Y."/>
            <person name="Lubonja R."/>
            <person name="Lui A."/>
            <person name="MacDonald P."/>
            <person name="Magnisalis V."/>
            <person name="Maru K."/>
            <person name="Matthews C."/>
            <person name="McCusker W."/>
            <person name="McDonough S."/>
            <person name="Mehta T."/>
            <person name="Meldrim J."/>
            <person name="Meneus L."/>
            <person name="Mihai O."/>
            <person name="Mihalev A."/>
            <person name="Mihova T."/>
            <person name="Mittelman R."/>
            <person name="Mlenga V."/>
            <person name="Montmayeur A."/>
            <person name="Mulrain L."/>
            <person name="Navidi A."/>
            <person name="Naylor J."/>
            <person name="Negash T."/>
            <person name="Nguyen T."/>
            <person name="Nguyen N."/>
            <person name="Nicol R."/>
            <person name="Norbu C."/>
            <person name="Norbu N."/>
            <person name="Novod N."/>
            <person name="O'Neill B."/>
            <person name="Osman S."/>
            <person name="Markiewicz E."/>
            <person name="Oyono O.L."/>
            <person name="Patti C."/>
            <person name="Phunkhang P."/>
            <person name="Pierre F."/>
            <person name="Priest M."/>
            <person name="Raghuraman S."/>
            <person name="Rege F."/>
            <person name="Reyes R."/>
            <person name="Rise C."/>
            <person name="Rogov P."/>
            <person name="Ross K."/>
            <person name="Ryan E."/>
            <person name="Settipalli S."/>
            <person name="Shea T."/>
            <person name="Sherpa N."/>
            <person name="Shi L."/>
            <person name="Shih D."/>
            <person name="Sparrow T."/>
            <person name="Spaulding J."/>
            <person name="Stalker J."/>
            <person name="Stange-Thomann N."/>
            <person name="Stavropoulos S."/>
            <person name="Stone C."/>
            <person name="Strader C."/>
            <person name="Tesfaye S."/>
            <person name="Thomson T."/>
            <person name="Thoulutsang Y."/>
            <person name="Thoulutsang D."/>
            <person name="Topham K."/>
            <person name="Topping I."/>
            <person name="Tsamla T."/>
            <person name="Vassiliev H."/>
            <person name="Vo A."/>
            <person name="Wangchuk T."/>
            <person name="Wangdi T."/>
            <person name="Weiand M."/>
            <person name="Wilkinson J."/>
            <person name="Wilson A."/>
            <person name="Yadav S."/>
            <person name="Young G."/>
            <person name="Yu Q."/>
            <person name="Zembek L."/>
            <person name="Zhong D."/>
            <person name="Zimmer A."/>
            <person name="Zwirko Z."/>
            <person name="Jaffe D.B."/>
            <person name="Alvarez P."/>
            <person name="Brockman W."/>
            <person name="Butler J."/>
            <person name="Chin C."/>
            <person name="Gnerre S."/>
            <person name="Grabherr M."/>
            <person name="Kleber M."/>
            <person name="Mauceli E."/>
            <person name="MacCallum I."/>
        </authorList>
    </citation>
    <scope>NUCLEOTIDE SEQUENCE [LARGE SCALE GENOMIC DNA]</scope>
    <source>
        <strain evidence="5">Tai18E2 / Tucson 14021-0261.01</strain>
    </source>
</reference>
<dbReference type="EMBL" id="CM000159">
    <property type="protein sequence ID" value="KRK01120.1"/>
    <property type="molecule type" value="Genomic_DNA"/>
</dbReference>
<dbReference type="GO" id="GO:0036064">
    <property type="term" value="C:ciliary basal body"/>
    <property type="evidence" value="ECO:0007669"/>
    <property type="project" value="UniProtKB-ARBA"/>
</dbReference>
<dbReference type="OrthoDB" id="1517790at2759"/>
<evidence type="ECO:0000313" key="5">
    <source>
        <dbReference type="Proteomes" id="UP000002282"/>
    </source>
</evidence>
<dbReference type="InterPro" id="IPR001611">
    <property type="entry name" value="Leu-rich_rpt"/>
</dbReference>
<feature type="region of interest" description="Disordered" evidence="3">
    <location>
        <begin position="301"/>
        <end position="365"/>
    </location>
</feature>
<feature type="compositionally biased region" description="Basic and acidic residues" evidence="3">
    <location>
        <begin position="234"/>
        <end position="244"/>
    </location>
</feature>
<dbReference type="InterPro" id="IPR032675">
    <property type="entry name" value="LRR_dom_sf"/>
</dbReference>
<dbReference type="AlphaFoldDB" id="A0A0R1DVG6"/>
<keyword evidence="1" id="KW-0433">Leucine-rich repeat</keyword>
<dbReference type="PANTHER" id="PTHR18849:SF0">
    <property type="entry name" value="CILIA- AND FLAGELLA-ASSOCIATED PROTEIN 410-RELATED"/>
    <property type="match status" value="1"/>
</dbReference>
<dbReference type="PANTHER" id="PTHR18849">
    <property type="entry name" value="LEUCINE RICH REPEAT PROTEIN"/>
    <property type="match status" value="1"/>
</dbReference>
<dbReference type="Pfam" id="PF12799">
    <property type="entry name" value="LRR_4"/>
    <property type="match status" value="1"/>
</dbReference>
<dbReference type="Gene3D" id="3.80.10.10">
    <property type="entry name" value="Ribonuclease Inhibitor"/>
    <property type="match status" value="1"/>
</dbReference>
<name>A0A0R1DVG6_DROYA</name>
<gene>
    <name evidence="4" type="primary">Dyak\GE20650</name>
    <name evidence="4" type="synonym">dyak_GLEANR_4481</name>
    <name evidence="4" type="synonym">GE20650</name>
    <name evidence="4" type="ORF">Dyak_GE20650</name>
</gene>
<evidence type="ECO:0000256" key="1">
    <source>
        <dbReference type="ARBA" id="ARBA00022614"/>
    </source>
</evidence>
<dbReference type="Proteomes" id="UP000002282">
    <property type="component" value="Chromosome 3L"/>
</dbReference>
<keyword evidence="5" id="KW-1185">Reference proteome</keyword>
<proteinExistence type="predicted"/>
<dbReference type="GO" id="GO:0007010">
    <property type="term" value="P:cytoskeleton organization"/>
    <property type="evidence" value="ECO:0007669"/>
    <property type="project" value="TreeGrafter"/>
</dbReference>
<dbReference type="PROSITE" id="PS51450">
    <property type="entry name" value="LRR"/>
    <property type="match status" value="1"/>
</dbReference>
<dbReference type="SMR" id="A0A0R1DVG6"/>
<dbReference type="GO" id="GO:0097733">
    <property type="term" value="C:photoreceptor cell cilium"/>
    <property type="evidence" value="ECO:0007669"/>
    <property type="project" value="UniProtKB-ARBA"/>
</dbReference>
<dbReference type="FunFam" id="3.80.10.10:FF:000094">
    <property type="entry name" value="protein C21orf2 isoform X1"/>
    <property type="match status" value="1"/>
</dbReference>
<evidence type="ECO:0000256" key="2">
    <source>
        <dbReference type="ARBA" id="ARBA00022737"/>
    </source>
</evidence>
<dbReference type="InterPro" id="IPR025875">
    <property type="entry name" value="Leu-rich_rpt_4"/>
</dbReference>
<accession>A0A0R1DVG6</accession>
<organism evidence="4 5">
    <name type="scientific">Drosophila yakuba</name>
    <name type="common">Fruit fly</name>
    <dbReference type="NCBI Taxonomy" id="7245"/>
    <lineage>
        <taxon>Eukaryota</taxon>
        <taxon>Metazoa</taxon>
        <taxon>Ecdysozoa</taxon>
        <taxon>Arthropoda</taxon>
        <taxon>Hexapoda</taxon>
        <taxon>Insecta</taxon>
        <taxon>Pterygota</taxon>
        <taxon>Neoptera</taxon>
        <taxon>Endopterygota</taxon>
        <taxon>Diptera</taxon>
        <taxon>Brachycera</taxon>
        <taxon>Muscomorpha</taxon>
        <taxon>Ephydroidea</taxon>
        <taxon>Drosophilidae</taxon>
        <taxon>Drosophila</taxon>
        <taxon>Sophophora</taxon>
    </lineage>
</organism>
<sequence>MSRLTEEMVIARAKQSDLALIKKLNCWGSDLSDVSIIKRMRGVEVLALSVNKISTLSPFEECHKLQELYLRKNNISDINEIGYLQNLPSLRYLWLEENPCCDRAGPNYRAVVLRALPNLKKLDNVEVTQEEVDEALRGGGGAAPEDEVYEDAYQQQQQSSRTSPQQIPQQQQQQQQQQHSYPQHSPPQQQQQYHQQQPHHQPQQQQSQQQRRSSSPMKEEPVHPPSPMYNTITKEQRTSYHQYDRSPGSDQESSTHTYREVRPTPLPPSISAHSMKEYYQSDRPAYPAHYRHSQTDLTEWEEHQQAPQVHHNPYGSQMQLHHPQRRSAGPETTAYRNGSARENGGEWDPEDRPRARRPEGRYSDSTTTLSASVMNHYAGYHRRPVNRNSNILSATLCLVKELDYASLEVLEHAVRCRIDELASE</sequence>
<keyword evidence="2" id="KW-0677">Repeat</keyword>
<feature type="compositionally biased region" description="Basic and acidic residues" evidence="3">
    <location>
        <begin position="350"/>
        <end position="362"/>
    </location>
</feature>
<feature type="region of interest" description="Disordered" evidence="3">
    <location>
        <begin position="150"/>
        <end position="272"/>
    </location>
</feature>
<evidence type="ECO:0000313" key="4">
    <source>
        <dbReference type="EMBL" id="KRK01120.1"/>
    </source>
</evidence>
<feature type="compositionally biased region" description="Low complexity" evidence="3">
    <location>
        <begin position="153"/>
        <end position="216"/>
    </location>
</feature>
<reference evidence="4 5" key="2">
    <citation type="journal article" date="2007" name="PLoS Biol.">
        <title>Principles of genome evolution in the Drosophila melanogaster species group.</title>
        <authorList>
            <person name="Ranz J.M."/>
            <person name="Maurin D."/>
            <person name="Chan Y.S."/>
            <person name="von Grotthuss M."/>
            <person name="Hillier L.W."/>
            <person name="Roote J."/>
            <person name="Ashburner M."/>
            <person name="Bergman C.M."/>
        </authorList>
    </citation>
    <scope>NUCLEOTIDE SEQUENCE [LARGE SCALE GENOMIC DNA]</scope>
    <source>
        <strain evidence="5">Tai18E2 / Tucson 14021-0261.01</strain>
    </source>
</reference>
<dbReference type="SUPFAM" id="SSF52058">
    <property type="entry name" value="L domain-like"/>
    <property type="match status" value="1"/>
</dbReference>
<evidence type="ECO:0000256" key="3">
    <source>
        <dbReference type="SAM" id="MobiDB-lite"/>
    </source>
</evidence>